<keyword evidence="4" id="KW-1185">Reference proteome</keyword>
<keyword evidence="1" id="KW-0175">Coiled coil</keyword>
<comment type="caution">
    <text evidence="3">The sequence shown here is derived from an EMBL/GenBank/DDBJ whole genome shotgun (WGS) entry which is preliminary data.</text>
</comment>
<feature type="compositionally biased region" description="Acidic residues" evidence="2">
    <location>
        <begin position="567"/>
        <end position="587"/>
    </location>
</feature>
<organism evidence="3 4">
    <name type="scientific">Mycoplasmopsis agassizii</name>
    <dbReference type="NCBI Taxonomy" id="33922"/>
    <lineage>
        <taxon>Bacteria</taxon>
        <taxon>Bacillati</taxon>
        <taxon>Mycoplasmatota</taxon>
        <taxon>Mycoplasmoidales</taxon>
        <taxon>Metamycoplasmataceae</taxon>
        <taxon>Mycoplasmopsis</taxon>
    </lineage>
</organism>
<sequence>MNPKFKLEIINGKVVLVTNNSHISINEIIAELISSKNDLLEQDQKAWEDLMEKVFEFVNKTNKRELTDKEKEELVKNSPLFKAVESDRIRLEAEKQKIESEKEKLAERERKSAEQLSKEITNLQIQINNVENEKKVIDAELTRERQSKEAEIAAKKNEIDQLLKIEKARLQFASADEKIKMQDEHNKSLEFLKEQRNQLELEKLSVENELKKEKEFKTNELLQKENELKKELEIEKLRLKDELTSKLNQEFESKKEELIKKIKEEESNQLEARFEEQKKFISEEYEKRLLEKNEQIKEAEQKAQTRLTSNIKVRGNELENYLWSQAREFLVDKNLSFRKAEKINNTLPDFILEILYNDKLERKYVLEMKTELSENGKQKNRDFYEKLEKDRKNNNADFGILITELEKEQNFMVRFVSGNDRLLEMRPDYFLTFFINQKRDMLELARRREEIASDSEFKDLKARETIREFFEELKLHITKNLIGIIQTELDTIMRRVETIEKATKSIRKSITVTIKEKSIRSTIDLLENTEKFIEATSKLKPKDPLTIEKEKQANKEQIRLIQKETEVYEPEDDSEFEVIDEDEEDQK</sequence>
<dbReference type="Proteomes" id="UP000217033">
    <property type="component" value="Unassembled WGS sequence"/>
</dbReference>
<evidence type="ECO:0000256" key="1">
    <source>
        <dbReference type="SAM" id="Coils"/>
    </source>
</evidence>
<feature type="region of interest" description="Disordered" evidence="2">
    <location>
        <begin position="562"/>
        <end position="587"/>
    </location>
</feature>
<feature type="coiled-coil region" evidence="1">
    <location>
        <begin position="81"/>
        <end position="306"/>
    </location>
</feature>
<gene>
    <name evidence="3" type="ORF">CJF60_04665</name>
</gene>
<dbReference type="RefSeq" id="WP_084232276.1">
    <property type="nucleotide sequence ID" value="NZ_FWXE01000005.1"/>
</dbReference>
<name>A0ABX4H533_9BACT</name>
<accession>A0ABX4H533</accession>
<evidence type="ECO:0000313" key="3">
    <source>
        <dbReference type="EMBL" id="PAF54996.1"/>
    </source>
</evidence>
<protein>
    <submittedName>
        <fullName evidence="3">DUF2130 domain-containing protein</fullName>
    </submittedName>
</protein>
<dbReference type="Pfam" id="PF09903">
    <property type="entry name" value="DUF2130"/>
    <property type="match status" value="1"/>
</dbReference>
<dbReference type="InterPro" id="IPR019219">
    <property type="entry name" value="DUF2130"/>
</dbReference>
<reference evidence="3" key="1">
    <citation type="submission" date="2017-08" db="EMBL/GenBank/DDBJ databases">
        <authorList>
            <person name="Alvarez-Ponce D."/>
            <person name="Weitzman C.L."/>
            <person name="Tillett R.L."/>
            <person name="Sandmeier F.C."/>
            <person name="Tracy C.R."/>
        </authorList>
    </citation>
    <scope>NUCLEOTIDE SEQUENCE [LARGE SCALE GENOMIC DNA]</scope>
    <source>
        <strain evidence="3">PS6</strain>
    </source>
</reference>
<proteinExistence type="predicted"/>
<dbReference type="EMBL" id="NQMN01000002">
    <property type="protein sequence ID" value="PAF54996.1"/>
    <property type="molecule type" value="Genomic_DNA"/>
</dbReference>
<evidence type="ECO:0000256" key="2">
    <source>
        <dbReference type="SAM" id="MobiDB-lite"/>
    </source>
</evidence>
<evidence type="ECO:0000313" key="4">
    <source>
        <dbReference type="Proteomes" id="UP000217033"/>
    </source>
</evidence>